<feature type="domain" description="GH16" evidence="4">
    <location>
        <begin position="17"/>
        <end position="303"/>
    </location>
</feature>
<reference evidence="6" key="1">
    <citation type="journal article" date="2022" name="J Environ Chem Eng">
        <title>Biodegradation of petroleum oil using a constructed nonpathogenic and heavy metal-tolerant bacterial consortium isolated from marine sponges.</title>
        <authorList>
            <person name="Dechsakulwatana C."/>
            <person name="Rungsihiranrut A."/>
            <person name="Muangchinda C."/>
            <person name="Ningthoujam R."/>
            <person name="Klankeo P."/>
            <person name="Pinyakong O."/>
        </authorList>
    </citation>
    <scope>NUCLEOTIDE SEQUENCE [LARGE SCALE GENOMIC DNA]</scope>
    <source>
        <strain evidence="6">MO2-4</strain>
    </source>
</reference>
<feature type="region of interest" description="Disordered" evidence="2">
    <location>
        <begin position="87"/>
        <end position="114"/>
    </location>
</feature>
<dbReference type="CDD" id="cd08023">
    <property type="entry name" value="GH16_laminarinase_like"/>
    <property type="match status" value="1"/>
</dbReference>
<gene>
    <name evidence="5" type="ORF">O0R41_14815</name>
</gene>
<evidence type="ECO:0000313" key="5">
    <source>
        <dbReference type="EMBL" id="MDV5824876.1"/>
    </source>
</evidence>
<comment type="caution">
    <text evidence="5">The sequence shown here is derived from an EMBL/GenBank/DDBJ whole genome shotgun (WGS) entry which is preliminary data.</text>
</comment>
<feature type="chain" id="PRO_5047534014" evidence="3">
    <location>
        <begin position="20"/>
        <end position="311"/>
    </location>
</feature>
<accession>A0ABU3ZZC6</accession>
<dbReference type="Pfam" id="PF00722">
    <property type="entry name" value="Glyco_hydro_16"/>
    <property type="match status" value="1"/>
</dbReference>
<proteinExistence type="inferred from homology"/>
<dbReference type="GO" id="GO:0016787">
    <property type="term" value="F:hydrolase activity"/>
    <property type="evidence" value="ECO:0007669"/>
    <property type="project" value="UniProtKB-KW"/>
</dbReference>
<keyword evidence="5" id="KW-0378">Hydrolase</keyword>
<sequence length="311" mass="33818">MNMRAFLLAAALLAAPASAAEAPGSDPGWSLVWSDEFDGASLDASKWTLADNCWGGGNEERQCYTPAPANHRVADGLLSIIARRQSHSGPAFPPDQRTTPEKRQASRTKPFTSARLSTDGKASWRFGKVQVRAKLPQGQGTWPAIWMLPEGWDYGAWAASGEIDIMEAVNLGTPCPDCVGGVENRVLGTIHFGGQPPRNRYIGDETALPGSREAFHVYELEWDAQGMVWRVDGVAFARRAPHEWHSLGSDAPGAPFDRPFHLILNLAIGGHLPEGRNDKGVDDSGFPKMMQVDWVRVWQKDAAPAPESGGR</sequence>
<dbReference type="EMBL" id="JAPTHD010000006">
    <property type="protein sequence ID" value="MDV5824876.1"/>
    <property type="molecule type" value="Genomic_DNA"/>
</dbReference>
<organism evidence="5 6">
    <name type="scientific">Sphingobium naphthae</name>
    <dbReference type="NCBI Taxonomy" id="1886786"/>
    <lineage>
        <taxon>Bacteria</taxon>
        <taxon>Pseudomonadati</taxon>
        <taxon>Pseudomonadota</taxon>
        <taxon>Alphaproteobacteria</taxon>
        <taxon>Sphingomonadales</taxon>
        <taxon>Sphingomonadaceae</taxon>
        <taxon>Sphingobium</taxon>
    </lineage>
</organism>
<dbReference type="Gene3D" id="2.60.120.200">
    <property type="match status" value="1"/>
</dbReference>
<dbReference type="RefSeq" id="WP_317517519.1">
    <property type="nucleotide sequence ID" value="NZ_JAPTHD010000006.1"/>
</dbReference>
<evidence type="ECO:0000256" key="1">
    <source>
        <dbReference type="ARBA" id="ARBA00006865"/>
    </source>
</evidence>
<keyword evidence="6" id="KW-1185">Reference proteome</keyword>
<dbReference type="Proteomes" id="UP001185984">
    <property type="component" value="Unassembled WGS sequence"/>
</dbReference>
<evidence type="ECO:0000256" key="2">
    <source>
        <dbReference type="SAM" id="MobiDB-lite"/>
    </source>
</evidence>
<dbReference type="PROSITE" id="PS51762">
    <property type="entry name" value="GH16_2"/>
    <property type="match status" value="1"/>
</dbReference>
<keyword evidence="3" id="KW-0732">Signal</keyword>
<dbReference type="InterPro" id="IPR000757">
    <property type="entry name" value="Beta-glucanase-like"/>
</dbReference>
<feature type="signal peptide" evidence="3">
    <location>
        <begin position="1"/>
        <end position="19"/>
    </location>
</feature>
<dbReference type="PANTHER" id="PTHR10963">
    <property type="entry name" value="GLYCOSYL HYDROLASE-RELATED"/>
    <property type="match status" value="1"/>
</dbReference>
<name>A0ABU3ZZC6_9SPHN</name>
<dbReference type="InterPro" id="IPR013320">
    <property type="entry name" value="ConA-like_dom_sf"/>
</dbReference>
<evidence type="ECO:0000256" key="3">
    <source>
        <dbReference type="SAM" id="SignalP"/>
    </source>
</evidence>
<dbReference type="InterPro" id="IPR050546">
    <property type="entry name" value="Glycosyl_Hydrlase_16"/>
</dbReference>
<protein>
    <submittedName>
        <fullName evidence="5">Glycoside hydrolase family 16 protein</fullName>
    </submittedName>
</protein>
<dbReference type="PANTHER" id="PTHR10963:SF55">
    <property type="entry name" value="GLYCOSIDE HYDROLASE FAMILY 16 PROTEIN"/>
    <property type="match status" value="1"/>
</dbReference>
<dbReference type="SUPFAM" id="SSF49899">
    <property type="entry name" value="Concanavalin A-like lectins/glucanases"/>
    <property type="match status" value="1"/>
</dbReference>
<evidence type="ECO:0000259" key="4">
    <source>
        <dbReference type="PROSITE" id="PS51762"/>
    </source>
</evidence>
<evidence type="ECO:0000313" key="6">
    <source>
        <dbReference type="Proteomes" id="UP001185984"/>
    </source>
</evidence>
<comment type="similarity">
    <text evidence="1">Belongs to the glycosyl hydrolase 16 family.</text>
</comment>